<name>A0ABQ3LUA6_9SPHN</name>
<comment type="caution">
    <text evidence="1">The sequence shown here is derived from an EMBL/GenBank/DDBJ whole genome shotgun (WGS) entry which is preliminary data.</text>
</comment>
<evidence type="ECO:0000313" key="1">
    <source>
        <dbReference type="EMBL" id="GHH18420.1"/>
    </source>
</evidence>
<protein>
    <recommendedName>
        <fullName evidence="3">Transposase DDE domain-containing protein</fullName>
    </recommendedName>
</protein>
<accession>A0ABQ3LUA6</accession>
<gene>
    <name evidence="1" type="ORF">GCM10008023_24270</name>
</gene>
<sequence length="92" mass="10031">MGKRAVVAALDPGGGAADRGFEREALAQHGVEQTQRGTPCGDTGRIDRFGFRHVATWRRKGQKLELCLKAADVAGAHLSCIKDTPWPFARRM</sequence>
<keyword evidence="2" id="KW-1185">Reference proteome</keyword>
<organism evidence="1 2">
    <name type="scientific">Sphingomonas glacialis</name>
    <dbReference type="NCBI Taxonomy" id="658225"/>
    <lineage>
        <taxon>Bacteria</taxon>
        <taxon>Pseudomonadati</taxon>
        <taxon>Pseudomonadota</taxon>
        <taxon>Alphaproteobacteria</taxon>
        <taxon>Sphingomonadales</taxon>
        <taxon>Sphingomonadaceae</taxon>
        <taxon>Sphingomonas</taxon>
    </lineage>
</organism>
<evidence type="ECO:0000313" key="2">
    <source>
        <dbReference type="Proteomes" id="UP000652430"/>
    </source>
</evidence>
<dbReference type="EMBL" id="BNAQ01000003">
    <property type="protein sequence ID" value="GHH18420.1"/>
    <property type="molecule type" value="Genomic_DNA"/>
</dbReference>
<evidence type="ECO:0008006" key="3">
    <source>
        <dbReference type="Google" id="ProtNLM"/>
    </source>
</evidence>
<dbReference type="Proteomes" id="UP000652430">
    <property type="component" value="Unassembled WGS sequence"/>
</dbReference>
<proteinExistence type="predicted"/>
<reference evidence="2" key="1">
    <citation type="journal article" date="2019" name="Int. J. Syst. Evol. Microbiol.">
        <title>The Global Catalogue of Microorganisms (GCM) 10K type strain sequencing project: providing services to taxonomists for standard genome sequencing and annotation.</title>
        <authorList>
            <consortium name="The Broad Institute Genomics Platform"/>
            <consortium name="The Broad Institute Genome Sequencing Center for Infectious Disease"/>
            <person name="Wu L."/>
            <person name="Ma J."/>
        </authorList>
    </citation>
    <scope>NUCLEOTIDE SEQUENCE [LARGE SCALE GENOMIC DNA]</scope>
    <source>
        <strain evidence="2">CGMCC 1.8957</strain>
    </source>
</reference>